<protein>
    <submittedName>
        <fullName evidence="2">HD-GYP domain-containing protein</fullName>
        <ecNumber evidence="2">3.1.4.-</ecNumber>
    </submittedName>
</protein>
<name>A0ABV1KRL6_9BACL</name>
<evidence type="ECO:0000259" key="1">
    <source>
        <dbReference type="PROSITE" id="PS51832"/>
    </source>
</evidence>
<organism evidence="2 3">
    <name type="scientific">Cohnella silvisoli</name>
    <dbReference type="NCBI Taxonomy" id="2873699"/>
    <lineage>
        <taxon>Bacteria</taxon>
        <taxon>Bacillati</taxon>
        <taxon>Bacillota</taxon>
        <taxon>Bacilli</taxon>
        <taxon>Bacillales</taxon>
        <taxon>Paenibacillaceae</taxon>
        <taxon>Cohnella</taxon>
    </lineage>
</organism>
<dbReference type="SUPFAM" id="SSF109604">
    <property type="entry name" value="HD-domain/PDEase-like"/>
    <property type="match status" value="1"/>
</dbReference>
<dbReference type="RefSeq" id="WP_232185091.1">
    <property type="nucleotide sequence ID" value="NZ_JAIOAP010000004.1"/>
</dbReference>
<dbReference type="CDD" id="cd00077">
    <property type="entry name" value="HDc"/>
    <property type="match status" value="1"/>
</dbReference>
<evidence type="ECO:0000313" key="3">
    <source>
        <dbReference type="Proteomes" id="UP001493487"/>
    </source>
</evidence>
<dbReference type="PANTHER" id="PTHR43155:SF2">
    <property type="entry name" value="CYCLIC DI-GMP PHOSPHODIESTERASE PA4108"/>
    <property type="match status" value="1"/>
</dbReference>
<dbReference type="GO" id="GO:0016787">
    <property type="term" value="F:hydrolase activity"/>
    <property type="evidence" value="ECO:0007669"/>
    <property type="project" value="UniProtKB-KW"/>
</dbReference>
<dbReference type="SMART" id="SM00471">
    <property type="entry name" value="HDc"/>
    <property type="match status" value="1"/>
</dbReference>
<comment type="caution">
    <text evidence="2">The sequence shown here is derived from an EMBL/GenBank/DDBJ whole genome shotgun (WGS) entry which is preliminary data.</text>
</comment>
<dbReference type="PROSITE" id="PS51832">
    <property type="entry name" value="HD_GYP"/>
    <property type="match status" value="1"/>
</dbReference>
<dbReference type="Pfam" id="PF13487">
    <property type="entry name" value="HD_5"/>
    <property type="match status" value="1"/>
</dbReference>
<sequence length="233" mass="26614">MNASCKWKGFFRGCATRKKYRFWIFASHNIIPMIHHTTEHQNLFGLFATLQSKDDYTYRHNLGVGVISTLIGQWLDMEESDLSELTMAATLHDVGKVKIPLDILNKPGKLTDEEYAMMKKHAEFGYEIIKQTPGTNHRQALVALQHHERQDGSGYPHGIQSSDIDLFSRIIAVADIFHAMSSRRSYRNASPFYDILRQMQNDTFGALDPEITRLFLGKIMQSLIGNEVLLVVI</sequence>
<keyword evidence="3" id="KW-1185">Reference proteome</keyword>
<evidence type="ECO:0000313" key="2">
    <source>
        <dbReference type="EMBL" id="MEQ4482246.1"/>
    </source>
</evidence>
<gene>
    <name evidence="2" type="ORF">QJS35_07535</name>
</gene>
<dbReference type="Gene3D" id="1.10.3210.10">
    <property type="entry name" value="Hypothetical protein af1432"/>
    <property type="match status" value="1"/>
</dbReference>
<dbReference type="InterPro" id="IPR003607">
    <property type="entry name" value="HD/PDEase_dom"/>
</dbReference>
<dbReference type="EMBL" id="JASKHM010000003">
    <property type="protein sequence ID" value="MEQ4482246.1"/>
    <property type="molecule type" value="Genomic_DNA"/>
</dbReference>
<reference evidence="2 3" key="1">
    <citation type="journal article" date="2023" name="Genome Announc.">
        <title>Pan-Genome Analyses of the Genus Cohnella and Proposal of the Novel Species Cohnella silvisoli sp. nov., Isolated from Forest Soil.</title>
        <authorList>
            <person name="Wang C."/>
            <person name="Mao L."/>
            <person name="Bao G."/>
            <person name="Zhu H."/>
        </authorList>
    </citation>
    <scope>NUCLEOTIDE SEQUENCE [LARGE SCALE GENOMIC DNA]</scope>
    <source>
        <strain evidence="2 3">NL03-T5-1</strain>
    </source>
</reference>
<keyword evidence="2" id="KW-0378">Hydrolase</keyword>
<dbReference type="PANTHER" id="PTHR43155">
    <property type="entry name" value="CYCLIC DI-GMP PHOSPHODIESTERASE PA4108-RELATED"/>
    <property type="match status" value="1"/>
</dbReference>
<dbReference type="InterPro" id="IPR037522">
    <property type="entry name" value="HD_GYP_dom"/>
</dbReference>
<feature type="domain" description="HD-GYP" evidence="1">
    <location>
        <begin position="35"/>
        <end position="231"/>
    </location>
</feature>
<dbReference type="Proteomes" id="UP001493487">
    <property type="component" value="Unassembled WGS sequence"/>
</dbReference>
<accession>A0ABV1KRL6</accession>
<proteinExistence type="predicted"/>
<dbReference type="EC" id="3.1.4.-" evidence="2"/>